<sequence length="273" mass="31508">MAQPQRQADVYQDEMCPPNKRYALMDANKKIDLDNLLYDETIKSIFNSGKSKDGIGMKISSWMITKEMKLTEHYRVYAAVCGLRIPPRRSTRLTPPTPISTTDEADDLVLQDTLQVRLAEKKSLEEIEAMQKVEIVKEHLMAEEIEKLVEGIVSVKNVEVASSTLRKNDNQNDLGTRLEPKSDKESLKVEITTAEQPVNVYEKVEESAEDDYELRRREKRKHVEEIRHTPSHTTIRSLRIHSTLISSDTEKLLELTKNDLPPYLQQHYHLHSD</sequence>
<organism evidence="1">
    <name type="scientific">Tanacetum cinerariifolium</name>
    <name type="common">Dalmatian daisy</name>
    <name type="synonym">Chrysanthemum cinerariifolium</name>
    <dbReference type="NCBI Taxonomy" id="118510"/>
    <lineage>
        <taxon>Eukaryota</taxon>
        <taxon>Viridiplantae</taxon>
        <taxon>Streptophyta</taxon>
        <taxon>Embryophyta</taxon>
        <taxon>Tracheophyta</taxon>
        <taxon>Spermatophyta</taxon>
        <taxon>Magnoliopsida</taxon>
        <taxon>eudicotyledons</taxon>
        <taxon>Gunneridae</taxon>
        <taxon>Pentapetalae</taxon>
        <taxon>asterids</taxon>
        <taxon>campanulids</taxon>
        <taxon>Asterales</taxon>
        <taxon>Asteraceae</taxon>
        <taxon>Asteroideae</taxon>
        <taxon>Anthemideae</taxon>
        <taxon>Anthemidinae</taxon>
        <taxon>Tanacetum</taxon>
    </lineage>
</organism>
<comment type="caution">
    <text evidence="1">The sequence shown here is derived from an EMBL/GenBank/DDBJ whole genome shotgun (WGS) entry which is preliminary data.</text>
</comment>
<proteinExistence type="predicted"/>
<evidence type="ECO:0000313" key="1">
    <source>
        <dbReference type="EMBL" id="GEU55748.1"/>
    </source>
</evidence>
<protein>
    <submittedName>
        <fullName evidence="1">Uncharacterized protein</fullName>
    </submittedName>
</protein>
<dbReference type="AlphaFoldDB" id="A0A6L2L222"/>
<reference evidence="1" key="1">
    <citation type="journal article" date="2019" name="Sci. Rep.">
        <title>Draft genome of Tanacetum cinerariifolium, the natural source of mosquito coil.</title>
        <authorList>
            <person name="Yamashiro T."/>
            <person name="Shiraishi A."/>
            <person name="Satake H."/>
            <person name="Nakayama K."/>
        </authorList>
    </citation>
    <scope>NUCLEOTIDE SEQUENCE</scope>
</reference>
<name>A0A6L2L222_TANCI</name>
<gene>
    <name evidence="1" type="ORF">Tci_027726</name>
</gene>
<dbReference type="EMBL" id="BKCJ010003547">
    <property type="protein sequence ID" value="GEU55748.1"/>
    <property type="molecule type" value="Genomic_DNA"/>
</dbReference>
<accession>A0A6L2L222</accession>